<protein>
    <submittedName>
        <fullName evidence="1">Uncharacterized protein</fullName>
    </submittedName>
</protein>
<organism evidence="1 2">
    <name type="scientific">Bacteroides faecalis</name>
    <dbReference type="NCBI Taxonomy" id="2447885"/>
    <lineage>
        <taxon>Bacteria</taxon>
        <taxon>Pseudomonadati</taxon>
        <taxon>Bacteroidota</taxon>
        <taxon>Bacteroidia</taxon>
        <taxon>Bacteroidales</taxon>
        <taxon>Bacteroidaceae</taxon>
        <taxon>Bacteroides</taxon>
    </lineage>
</organism>
<evidence type="ECO:0000313" key="2">
    <source>
        <dbReference type="Proteomes" id="UP000288079"/>
    </source>
</evidence>
<evidence type="ECO:0000313" key="1">
    <source>
        <dbReference type="EMBL" id="GCB34062.1"/>
    </source>
</evidence>
<dbReference type="AlphaFoldDB" id="A0A401LR61"/>
<dbReference type="EMBL" id="BHWB01000002">
    <property type="protein sequence ID" value="GCB34062.1"/>
    <property type="molecule type" value="Genomic_DNA"/>
</dbReference>
<name>A0A401LR61_9BACE</name>
<dbReference type="OrthoDB" id="1443137at2"/>
<reference evidence="1 2" key="1">
    <citation type="submission" date="2018-10" db="EMBL/GenBank/DDBJ databases">
        <title>Draft Genome Sequence of Bacteroides sp. KCTC 15687.</title>
        <authorList>
            <person name="Yu S.Y."/>
            <person name="Kim J.S."/>
            <person name="Oh B.S."/>
            <person name="Park S.H."/>
            <person name="Kang S.W."/>
            <person name="Park J.E."/>
            <person name="Choi S.H."/>
            <person name="Han K.I."/>
            <person name="Lee K.C."/>
            <person name="Eom M.K."/>
            <person name="Suh M.K."/>
            <person name="Lee D.H."/>
            <person name="Yoon H."/>
            <person name="Kim B."/>
            <person name="Yang S.J."/>
            <person name="Lee J.S."/>
            <person name="Lee J.H."/>
        </authorList>
    </citation>
    <scope>NUCLEOTIDE SEQUENCE [LARGE SCALE GENOMIC DNA]</scope>
    <source>
        <strain evidence="1 2">KCTC 15687</strain>
    </source>
</reference>
<accession>A0A401LR61</accession>
<keyword evidence="2" id="KW-1185">Reference proteome</keyword>
<sequence length="174" mass="19966">MKKIFSFIVILVYAIIGNSQTISKECLCNSAAFIDIEYKDSILLYDKPGGKVIQYLKHNFENEAYIHFKILKKKGKMLYVKASTIDSVYPNGWININSHIGVYSRAYNGGLKLYSLPNEKSKVQSTIKEYDNDMYTVIDCCGDWLKVKRILHGKTYIGWMPPEMQCADLYTTCS</sequence>
<dbReference type="Proteomes" id="UP000288079">
    <property type="component" value="Unassembled WGS sequence"/>
</dbReference>
<proteinExistence type="predicted"/>
<gene>
    <name evidence="1" type="ORF">KGMB02408_10070</name>
</gene>
<dbReference type="RefSeq" id="WP_125040309.1">
    <property type="nucleotide sequence ID" value="NZ_BHWB01000002.1"/>
</dbReference>
<comment type="caution">
    <text evidence="1">The sequence shown here is derived from an EMBL/GenBank/DDBJ whole genome shotgun (WGS) entry which is preliminary data.</text>
</comment>